<feature type="signal peptide" evidence="3">
    <location>
        <begin position="1"/>
        <end position="21"/>
    </location>
</feature>
<dbReference type="PANTHER" id="PTHR35936">
    <property type="entry name" value="MEMBRANE-BOUND LYTIC MUREIN TRANSGLYCOSYLASE F"/>
    <property type="match status" value="1"/>
</dbReference>
<organism evidence="5 6">
    <name type="scientific">Thalassotalea algicola</name>
    <dbReference type="NCBI Taxonomy" id="2716224"/>
    <lineage>
        <taxon>Bacteria</taxon>
        <taxon>Pseudomonadati</taxon>
        <taxon>Pseudomonadota</taxon>
        <taxon>Gammaproteobacteria</taxon>
        <taxon>Alteromonadales</taxon>
        <taxon>Colwelliaceae</taxon>
        <taxon>Thalassotalea</taxon>
    </lineage>
</organism>
<proteinExistence type="inferred from homology"/>
<keyword evidence="6" id="KW-1185">Reference proteome</keyword>
<dbReference type="AlphaFoldDB" id="A0A7Y0LFL1"/>
<dbReference type="Proteomes" id="UP000568664">
    <property type="component" value="Unassembled WGS sequence"/>
</dbReference>
<gene>
    <name evidence="5" type="ORF">HII17_17305</name>
</gene>
<feature type="domain" description="Solute-binding protein family 3/N-terminal" evidence="4">
    <location>
        <begin position="35"/>
        <end position="253"/>
    </location>
</feature>
<evidence type="ECO:0000256" key="2">
    <source>
        <dbReference type="ARBA" id="ARBA00022729"/>
    </source>
</evidence>
<dbReference type="EMBL" id="JABBXH010000007">
    <property type="protein sequence ID" value="NMP33314.1"/>
    <property type="molecule type" value="Genomic_DNA"/>
</dbReference>
<dbReference type="Pfam" id="PF00497">
    <property type="entry name" value="SBP_bac_3"/>
    <property type="match status" value="1"/>
</dbReference>
<dbReference type="SUPFAM" id="SSF53850">
    <property type="entry name" value="Periplasmic binding protein-like II"/>
    <property type="match status" value="1"/>
</dbReference>
<reference evidence="5 6" key="1">
    <citation type="submission" date="2020-04" db="EMBL/GenBank/DDBJ databases">
        <title>Thalassotalea sp. M1531, isolated from the surface of marine red alga.</title>
        <authorList>
            <person name="Pang L."/>
            <person name="Lu D.-C."/>
        </authorList>
    </citation>
    <scope>NUCLEOTIDE SEQUENCE [LARGE SCALE GENOMIC DNA]</scope>
    <source>
        <strain evidence="5 6">M1531</strain>
    </source>
</reference>
<sequence length="257" mass="29083">MKFALALLLIFFSFYSVNLKAEQASVITLNIAKPEQAYPPYHWLENGEVKGLLPDIIAATTRLMGNVEVNYVVMPWKRMFELANKGDIDAIMPINKNSERQNYLNFVEQPLIMERMNFVSTTAFNIEFSGDLSTLSNYDVAGIAGYYYGEAYSSSNLNTIELPNEETQVKMLLAGRFPLAILDTNVLPYYINKLGGEKAYKVTILSPPLYEASLHLAFAKKGRYGSQAQPFNEALINLKNTFKYHDIIKTYLTKNTP</sequence>
<protein>
    <submittedName>
        <fullName evidence="5">Transporter substrate-binding domain-containing protein</fullName>
    </submittedName>
</protein>
<evidence type="ECO:0000256" key="3">
    <source>
        <dbReference type="SAM" id="SignalP"/>
    </source>
</evidence>
<evidence type="ECO:0000259" key="4">
    <source>
        <dbReference type="Pfam" id="PF00497"/>
    </source>
</evidence>
<accession>A0A7Y0LFL1</accession>
<comment type="similarity">
    <text evidence="1">Belongs to the bacterial solute-binding protein 3 family.</text>
</comment>
<dbReference type="Gene3D" id="3.40.190.10">
    <property type="entry name" value="Periplasmic binding protein-like II"/>
    <property type="match status" value="2"/>
</dbReference>
<evidence type="ECO:0000256" key="1">
    <source>
        <dbReference type="ARBA" id="ARBA00010333"/>
    </source>
</evidence>
<name>A0A7Y0LFL1_9GAMM</name>
<keyword evidence="2 3" id="KW-0732">Signal</keyword>
<dbReference type="InterPro" id="IPR001638">
    <property type="entry name" value="Solute-binding_3/MltF_N"/>
</dbReference>
<dbReference type="PANTHER" id="PTHR35936:SF25">
    <property type="entry name" value="ABC TRANSPORTER SUBSTRATE-BINDING PROTEIN"/>
    <property type="match status" value="1"/>
</dbReference>
<comment type="caution">
    <text evidence="5">The sequence shown here is derived from an EMBL/GenBank/DDBJ whole genome shotgun (WGS) entry which is preliminary data.</text>
</comment>
<evidence type="ECO:0000313" key="6">
    <source>
        <dbReference type="Proteomes" id="UP000568664"/>
    </source>
</evidence>
<feature type="chain" id="PRO_5030967815" evidence="3">
    <location>
        <begin position="22"/>
        <end position="257"/>
    </location>
</feature>
<dbReference type="RefSeq" id="WP_169076630.1">
    <property type="nucleotide sequence ID" value="NZ_JABBXH010000007.1"/>
</dbReference>
<evidence type="ECO:0000313" key="5">
    <source>
        <dbReference type="EMBL" id="NMP33314.1"/>
    </source>
</evidence>